<evidence type="ECO:0000313" key="3">
    <source>
        <dbReference type="Proteomes" id="UP000005876"/>
    </source>
</evidence>
<organism evidence="2 3">
    <name type="scientific">Paenibacillus terrae (strain HPL-003)</name>
    <dbReference type="NCBI Taxonomy" id="985665"/>
    <lineage>
        <taxon>Bacteria</taxon>
        <taxon>Bacillati</taxon>
        <taxon>Bacillota</taxon>
        <taxon>Bacilli</taxon>
        <taxon>Bacillales</taxon>
        <taxon>Paenibacillaceae</taxon>
        <taxon>Paenibacillus</taxon>
    </lineage>
</organism>
<name>G7W000_PAETH</name>
<gene>
    <name evidence="2" type="ordered locus">HPL003_08965</name>
</gene>
<dbReference type="AlphaFoldDB" id="G7W000"/>
<dbReference type="Proteomes" id="UP000005876">
    <property type="component" value="Chromosome"/>
</dbReference>
<dbReference type="EMBL" id="CP003107">
    <property type="protein sequence ID" value="AET58556.1"/>
    <property type="molecule type" value="Genomic_DNA"/>
</dbReference>
<reference evidence="2 3" key="3">
    <citation type="journal article" date="2012" name="J. Bacteriol.">
        <title>Genome Sequence of Paenibacillus terrae HPL-003, a Xylanase-Producing Bacterium Isolated from Soil Found in Forest Residue.</title>
        <authorList>
            <person name="Shin S.H."/>
            <person name="Kim S."/>
            <person name="Kim J.Y."/>
            <person name="Song H.Y."/>
            <person name="Cho S.J."/>
            <person name="Kim D.R."/>
            <person name="Lee K.I."/>
            <person name="Lim H.K."/>
            <person name="Park N.J."/>
            <person name="Hwang I.T."/>
            <person name="Yang K.S."/>
        </authorList>
    </citation>
    <scope>NUCLEOTIDE SEQUENCE [LARGE SCALE GENOMIC DNA]</scope>
    <source>
        <strain evidence="2 3">HPL-003</strain>
    </source>
</reference>
<proteinExistence type="predicted"/>
<keyword evidence="1" id="KW-0812">Transmembrane</keyword>
<reference evidence="3" key="1">
    <citation type="submission" date="2011-11" db="EMBL/GenBank/DDBJ databases">
        <title>Complete sequence of Paenibacillus terrae HPL-003.</title>
        <authorList>
            <person name="Shin S.H."/>
            <person name="Kim S."/>
            <person name="Kim J.Y."/>
        </authorList>
    </citation>
    <scope>NUCLEOTIDE SEQUENCE [LARGE SCALE GENOMIC DNA]</scope>
    <source>
        <strain evidence="3">HPL-003</strain>
    </source>
</reference>
<dbReference type="KEGG" id="pta:HPL003_08965"/>
<feature type="transmembrane region" description="Helical" evidence="1">
    <location>
        <begin position="52"/>
        <end position="73"/>
    </location>
</feature>
<dbReference type="RefSeq" id="WP_014279293.1">
    <property type="nucleotide sequence ID" value="NC_016641.1"/>
</dbReference>
<evidence type="ECO:0000256" key="1">
    <source>
        <dbReference type="SAM" id="Phobius"/>
    </source>
</evidence>
<protein>
    <submittedName>
        <fullName evidence="2">Uncharacterized protein</fullName>
    </submittedName>
</protein>
<accession>G7W000</accession>
<reference key="2">
    <citation type="submission" date="2011-11" db="EMBL/GenBank/DDBJ databases">
        <authorList>
            <person name="Shin S.H."/>
            <person name="Kim S."/>
            <person name="Kim J.Y."/>
        </authorList>
    </citation>
    <scope>NUCLEOTIDE SEQUENCE</scope>
    <source>
        <strain>HPL-003</strain>
    </source>
</reference>
<dbReference type="HOGENOM" id="CLU_1915012_0_0_9"/>
<evidence type="ECO:0000313" key="2">
    <source>
        <dbReference type="EMBL" id="AET58556.1"/>
    </source>
</evidence>
<sequence length="132" mass="14781">MAQVHSQHATYLSKDQLKEMIEQYAGKSASTLGYAIGAFGYKLCSNALKAKIPPVIVAWLGAITTVVAGAALLKDINTYTERQNFVGLLQNLVDNPRQYTRFKVVSTIWMEWHEGPTMGYYTYYTTVSYEAV</sequence>
<keyword evidence="1" id="KW-0472">Membrane</keyword>
<keyword evidence="1" id="KW-1133">Transmembrane helix</keyword>